<feature type="chain" id="PRO_5030793096" evidence="12">
    <location>
        <begin position="29"/>
        <end position="447"/>
    </location>
</feature>
<dbReference type="PANTHER" id="PTHR47379">
    <property type="entry name" value="SIALYLTRANSFERASE-LIKE PROTEIN 2"/>
    <property type="match status" value="1"/>
</dbReference>
<evidence type="ECO:0000256" key="7">
    <source>
        <dbReference type="ARBA" id="ARBA00022989"/>
    </source>
</evidence>
<evidence type="ECO:0000256" key="2">
    <source>
        <dbReference type="ARBA" id="ARBA00006003"/>
    </source>
</evidence>
<evidence type="ECO:0000256" key="5">
    <source>
        <dbReference type="ARBA" id="ARBA00022692"/>
    </source>
</evidence>
<keyword evidence="3" id="KW-0328">Glycosyltransferase</keyword>
<keyword evidence="5" id="KW-0812">Transmembrane</keyword>
<evidence type="ECO:0000256" key="11">
    <source>
        <dbReference type="SAM" id="MobiDB-lite"/>
    </source>
</evidence>
<proteinExistence type="inferred from homology"/>
<feature type="signal peptide" evidence="12">
    <location>
        <begin position="1"/>
        <end position="28"/>
    </location>
</feature>
<feature type="compositionally biased region" description="Basic and acidic residues" evidence="11">
    <location>
        <begin position="73"/>
        <end position="86"/>
    </location>
</feature>
<evidence type="ECO:0000313" key="13">
    <source>
        <dbReference type="EMBL" id="CAD8722941.1"/>
    </source>
</evidence>
<evidence type="ECO:0000256" key="10">
    <source>
        <dbReference type="ARBA" id="ARBA00023180"/>
    </source>
</evidence>
<keyword evidence="10" id="KW-0325">Glycoprotein</keyword>
<comment type="similarity">
    <text evidence="2">Belongs to the glycosyltransferase 29 family.</text>
</comment>
<evidence type="ECO:0000256" key="1">
    <source>
        <dbReference type="ARBA" id="ARBA00004323"/>
    </source>
</evidence>
<dbReference type="Pfam" id="PF00777">
    <property type="entry name" value="Glyco_transf_29"/>
    <property type="match status" value="1"/>
</dbReference>
<dbReference type="Gene3D" id="3.90.1480.20">
    <property type="entry name" value="Glycosyl transferase family 29"/>
    <property type="match status" value="1"/>
</dbReference>
<keyword evidence="9" id="KW-0472">Membrane</keyword>
<evidence type="ECO:0000256" key="6">
    <source>
        <dbReference type="ARBA" id="ARBA00022968"/>
    </source>
</evidence>
<protein>
    <submittedName>
        <fullName evidence="13">Uncharacterized protein</fullName>
    </submittedName>
</protein>
<evidence type="ECO:0000256" key="4">
    <source>
        <dbReference type="ARBA" id="ARBA00022679"/>
    </source>
</evidence>
<reference evidence="13" key="1">
    <citation type="submission" date="2021-01" db="EMBL/GenBank/DDBJ databases">
        <authorList>
            <person name="Corre E."/>
            <person name="Pelletier E."/>
            <person name="Niang G."/>
            <person name="Scheremetjew M."/>
            <person name="Finn R."/>
            <person name="Kale V."/>
            <person name="Holt S."/>
            <person name="Cochrane G."/>
            <person name="Meng A."/>
            <person name="Brown T."/>
            <person name="Cohen L."/>
        </authorList>
    </citation>
    <scope>NUCLEOTIDE SEQUENCE</scope>
    <source>
        <strain evidence="13">SL-175</strain>
    </source>
</reference>
<dbReference type="GO" id="GO:0000139">
    <property type="term" value="C:Golgi membrane"/>
    <property type="evidence" value="ECO:0007669"/>
    <property type="project" value="UniProtKB-SubCell"/>
</dbReference>
<gene>
    <name evidence="13" type="ORF">MANT1106_LOCUS22157</name>
</gene>
<feature type="compositionally biased region" description="Low complexity" evidence="11">
    <location>
        <begin position="58"/>
        <end position="72"/>
    </location>
</feature>
<evidence type="ECO:0000256" key="8">
    <source>
        <dbReference type="ARBA" id="ARBA00023034"/>
    </source>
</evidence>
<evidence type="ECO:0000256" key="9">
    <source>
        <dbReference type="ARBA" id="ARBA00023136"/>
    </source>
</evidence>
<sequence length="447" mass="48456">MGGDSSFRRGSCSFRALSLVLVVTVLSAFDVDALGDSVRKVDQGEATERLSAETEMPSGRSSDTSGDSSASEEAGKETESELREGNDGEEEDATSSEDGGAGESSTFRKLSAMGGSPWTAPEWPPAHCKGILFPAGPPKVKGESRIVDKGFRRRLTSAGVDGEATRNVTETVLKLRKLLSEAPTELVLDKRPPDPDFRDKVYGYLRNFMASPGPCSVESCNDAGPNGEDGKPPVFAWPCIFKTKNEACKDAKPGKHTTPPALYKGSLGSCAFIGTGEQLLQGEFGPHIDAHDSVIRYNNPIKGYEKHVGTKTTLMWVKGHYKTTAKPTLGYFDAKVSLPKDANVYDVDTELGMRPMRSLRNDLVNVWLKRNNIKDGKPAAGLMRTQMLIKSGYCTSIDLYGFSTKGSVRSGKYFDKKAIVTKGHTIDWDGWILGAMMDLGYVCIHGN</sequence>
<keyword evidence="6" id="KW-0735">Signal-anchor</keyword>
<keyword evidence="4" id="KW-0808">Transferase</keyword>
<keyword evidence="12" id="KW-0732">Signal</keyword>
<evidence type="ECO:0000256" key="12">
    <source>
        <dbReference type="SAM" id="SignalP"/>
    </source>
</evidence>
<dbReference type="InterPro" id="IPR038578">
    <property type="entry name" value="GT29-like_sf"/>
</dbReference>
<dbReference type="EMBL" id="HBFC01037257">
    <property type="protein sequence ID" value="CAD8722941.1"/>
    <property type="molecule type" value="Transcribed_RNA"/>
</dbReference>
<feature type="region of interest" description="Disordered" evidence="11">
    <location>
        <begin position="44"/>
        <end position="122"/>
    </location>
</feature>
<dbReference type="InterPro" id="IPR001675">
    <property type="entry name" value="Glyco_trans_29"/>
</dbReference>
<evidence type="ECO:0000256" key="3">
    <source>
        <dbReference type="ARBA" id="ARBA00022676"/>
    </source>
</evidence>
<comment type="subcellular location">
    <subcellularLocation>
        <location evidence="1">Golgi apparatus membrane</location>
        <topology evidence="1">Single-pass type II membrane protein</topology>
    </subcellularLocation>
</comment>
<dbReference type="GO" id="GO:0008373">
    <property type="term" value="F:sialyltransferase activity"/>
    <property type="evidence" value="ECO:0007669"/>
    <property type="project" value="InterPro"/>
</dbReference>
<keyword evidence="7" id="KW-1133">Transmembrane helix</keyword>
<name>A0A7S0XHK1_9CHLO</name>
<dbReference type="PANTHER" id="PTHR47379:SF3">
    <property type="entry name" value="SIALYLTRANSFERASE-LIKE PROTEIN 2"/>
    <property type="match status" value="1"/>
</dbReference>
<accession>A0A7S0XHK1</accession>
<keyword evidence="8" id="KW-0333">Golgi apparatus</keyword>
<dbReference type="AlphaFoldDB" id="A0A7S0XHK1"/>
<organism evidence="13">
    <name type="scientific">Mantoniella antarctica</name>
    <dbReference type="NCBI Taxonomy" id="81844"/>
    <lineage>
        <taxon>Eukaryota</taxon>
        <taxon>Viridiplantae</taxon>
        <taxon>Chlorophyta</taxon>
        <taxon>Mamiellophyceae</taxon>
        <taxon>Mamiellales</taxon>
        <taxon>Mamiellaceae</taxon>
        <taxon>Mantoniella</taxon>
    </lineage>
</organism>